<dbReference type="Pfam" id="PF00196">
    <property type="entry name" value="GerE"/>
    <property type="match status" value="1"/>
</dbReference>
<evidence type="ECO:0000259" key="6">
    <source>
        <dbReference type="PROSITE" id="PS50043"/>
    </source>
</evidence>
<evidence type="ECO:0000256" key="3">
    <source>
        <dbReference type="ARBA" id="ARBA00023015"/>
    </source>
</evidence>
<evidence type="ECO:0000313" key="8">
    <source>
        <dbReference type="Proteomes" id="UP000215590"/>
    </source>
</evidence>
<keyword evidence="2" id="KW-0673">Quorum sensing</keyword>
<dbReference type="EMBL" id="NNRJ01000074">
    <property type="protein sequence ID" value="OYR07703.1"/>
    <property type="molecule type" value="Genomic_DNA"/>
</dbReference>
<keyword evidence="4" id="KW-0238">DNA-binding</keyword>
<evidence type="ECO:0000256" key="2">
    <source>
        <dbReference type="ARBA" id="ARBA00022654"/>
    </source>
</evidence>
<dbReference type="SUPFAM" id="SSF46894">
    <property type="entry name" value="C-terminal effector domain of the bipartite response regulators"/>
    <property type="match status" value="1"/>
</dbReference>
<dbReference type="OrthoDB" id="9803630at2"/>
<evidence type="ECO:0000256" key="5">
    <source>
        <dbReference type="ARBA" id="ARBA00023163"/>
    </source>
</evidence>
<evidence type="ECO:0000256" key="1">
    <source>
        <dbReference type="ARBA" id="ARBA00015288"/>
    </source>
</evidence>
<dbReference type="GO" id="GO:0006355">
    <property type="term" value="P:regulation of DNA-templated transcription"/>
    <property type="evidence" value="ECO:0007669"/>
    <property type="project" value="InterPro"/>
</dbReference>
<dbReference type="PROSITE" id="PS50043">
    <property type="entry name" value="HTH_LUXR_2"/>
    <property type="match status" value="1"/>
</dbReference>
<dbReference type="InterPro" id="IPR036693">
    <property type="entry name" value="TF_LuxR_autoind-bd_dom_sf"/>
</dbReference>
<dbReference type="InterPro" id="IPR016032">
    <property type="entry name" value="Sig_transdc_resp-reg_C-effctor"/>
</dbReference>
<evidence type="ECO:0000256" key="4">
    <source>
        <dbReference type="ARBA" id="ARBA00023125"/>
    </source>
</evidence>
<reference evidence="7 8" key="1">
    <citation type="submission" date="2017-07" db="EMBL/GenBank/DDBJ databases">
        <title>Phylogenetic study on the rhizospheric bacterium Ochrobactrum sp. A44.</title>
        <authorList>
            <person name="Krzyzanowska D.M."/>
            <person name="Ossowicki A."/>
            <person name="Rajewska M."/>
            <person name="Maciag T."/>
            <person name="Kaczynski Z."/>
            <person name="Czerwicka M."/>
            <person name="Jafra S."/>
        </authorList>
    </citation>
    <scope>NUCLEOTIDE SEQUENCE [LARGE SCALE GENOMIC DNA]</scope>
    <source>
        <strain evidence="7 8">DSM 7216</strain>
    </source>
</reference>
<feature type="domain" description="HTH luxR-type" evidence="6">
    <location>
        <begin position="184"/>
        <end position="249"/>
    </location>
</feature>
<keyword evidence="8" id="KW-1185">Reference proteome</keyword>
<dbReference type="GO" id="GO:0003677">
    <property type="term" value="F:DNA binding"/>
    <property type="evidence" value="ECO:0007669"/>
    <property type="project" value="UniProtKB-KW"/>
</dbReference>
<dbReference type="InterPro" id="IPR005143">
    <property type="entry name" value="TF_LuxR_autoind-bd_dom"/>
</dbReference>
<name>A0A256EYV7_9HYPH</name>
<organism evidence="7 8">
    <name type="scientific">Brucella thiophenivorans</name>
    <dbReference type="NCBI Taxonomy" id="571255"/>
    <lineage>
        <taxon>Bacteria</taxon>
        <taxon>Pseudomonadati</taxon>
        <taxon>Pseudomonadota</taxon>
        <taxon>Alphaproteobacteria</taxon>
        <taxon>Hyphomicrobiales</taxon>
        <taxon>Brucellaceae</taxon>
        <taxon>Brucella/Ochrobactrum group</taxon>
        <taxon>Brucella</taxon>
    </lineage>
</organism>
<dbReference type="SUPFAM" id="SSF75516">
    <property type="entry name" value="Pheromone-binding domain of LuxR-like quorum-sensing transcription factors"/>
    <property type="match status" value="1"/>
</dbReference>
<dbReference type="InterPro" id="IPR036388">
    <property type="entry name" value="WH-like_DNA-bd_sf"/>
</dbReference>
<dbReference type="CDD" id="cd06170">
    <property type="entry name" value="LuxR_C_like"/>
    <property type="match status" value="1"/>
</dbReference>
<sequence length="262" mass="29114">MTLNLIHFPNFRKTFFGATFQNDILVLMARIRDEIGCRHIMHAYRNRVSESAKDFTSDLTVVTSAPTGWMARYANNNYFKIDPLFQEDAPYFRSDVSGLVHDLKRDADKSKAIAEMFRDANKQGLGNIHVAVSARSPKGISGCSKFSFQIDDLKDRDGFIAGLRPRLLSVGGMLHNALCGGRELSASVGLLTQRELDCLRWAANGKTDGEIAEILSIARWTVITYLQNAKIKLNCSNRTSAVATALSLGIIDMPEVQHLFGQ</sequence>
<gene>
    <name evidence="7" type="ORF">CEV31_4112</name>
</gene>
<dbReference type="PANTHER" id="PTHR44688">
    <property type="entry name" value="DNA-BINDING TRANSCRIPTIONAL ACTIVATOR DEVR_DOSR"/>
    <property type="match status" value="1"/>
</dbReference>
<protein>
    <recommendedName>
        <fullName evidence="1">HTH-type quorum sensing-dependent transcriptional regulator VjbR</fullName>
    </recommendedName>
</protein>
<dbReference type="Gene3D" id="1.10.10.10">
    <property type="entry name" value="Winged helix-like DNA-binding domain superfamily/Winged helix DNA-binding domain"/>
    <property type="match status" value="1"/>
</dbReference>
<evidence type="ECO:0000313" key="7">
    <source>
        <dbReference type="EMBL" id="OYR07703.1"/>
    </source>
</evidence>
<dbReference type="GO" id="GO:0009372">
    <property type="term" value="P:quorum sensing"/>
    <property type="evidence" value="ECO:0007669"/>
    <property type="project" value="UniProtKB-KW"/>
</dbReference>
<accession>A0A256EYV7</accession>
<dbReference type="AlphaFoldDB" id="A0A256EYV7"/>
<dbReference type="RefSeq" id="WP_094510008.1">
    <property type="nucleotide sequence ID" value="NZ_JBHEEK010000027.1"/>
</dbReference>
<keyword evidence="3" id="KW-0805">Transcription regulation</keyword>
<keyword evidence="5" id="KW-0804">Transcription</keyword>
<dbReference type="SMART" id="SM00421">
    <property type="entry name" value="HTH_LUXR"/>
    <property type="match status" value="1"/>
</dbReference>
<proteinExistence type="predicted"/>
<dbReference type="Gene3D" id="3.30.450.80">
    <property type="entry name" value="Transcription factor LuxR-like, autoinducer-binding domain"/>
    <property type="match status" value="1"/>
</dbReference>
<dbReference type="Proteomes" id="UP000215590">
    <property type="component" value="Unassembled WGS sequence"/>
</dbReference>
<dbReference type="PANTHER" id="PTHR44688:SF16">
    <property type="entry name" value="DNA-BINDING TRANSCRIPTIONAL ACTIVATOR DEVR_DOSR"/>
    <property type="match status" value="1"/>
</dbReference>
<dbReference type="Pfam" id="PF03472">
    <property type="entry name" value="Autoind_bind"/>
    <property type="match status" value="1"/>
</dbReference>
<dbReference type="PRINTS" id="PR00038">
    <property type="entry name" value="HTHLUXR"/>
</dbReference>
<comment type="caution">
    <text evidence="7">The sequence shown here is derived from an EMBL/GenBank/DDBJ whole genome shotgun (WGS) entry which is preliminary data.</text>
</comment>
<dbReference type="InterPro" id="IPR000792">
    <property type="entry name" value="Tscrpt_reg_LuxR_C"/>
</dbReference>